<keyword evidence="1" id="KW-0474">Menaquinone biosynthesis</keyword>
<dbReference type="InterPro" id="IPR019963">
    <property type="entry name" value="FL_hydrolase_MqnB"/>
</dbReference>
<comment type="function">
    <text evidence="1">Catalyzes the hydrolysis of futalosine (FL) to dehypoxanthine futalosine (DHFL) and hypoxanthine, a step in the biosynthesis of menaquinone (MK, vitamin K2).</text>
</comment>
<evidence type="ECO:0000259" key="3">
    <source>
        <dbReference type="Pfam" id="PF01048"/>
    </source>
</evidence>
<comment type="catalytic activity">
    <reaction evidence="1">
        <text>futalosine + H2O = dehypoxanthine futalosine + hypoxanthine</text>
        <dbReference type="Rhea" id="RHEA:25904"/>
        <dbReference type="ChEBI" id="CHEBI:15377"/>
        <dbReference type="ChEBI" id="CHEBI:17368"/>
        <dbReference type="ChEBI" id="CHEBI:58863"/>
        <dbReference type="ChEBI" id="CHEBI:58864"/>
        <dbReference type="EC" id="3.2.2.26"/>
    </reaction>
</comment>
<dbReference type="PANTHER" id="PTHR46832:SF2">
    <property type="entry name" value="FUTALOSINE HYDROLASE"/>
    <property type="match status" value="1"/>
</dbReference>
<gene>
    <name evidence="1 4" type="primary">mqnB</name>
    <name evidence="4" type="ORF">POL58_41295</name>
</gene>
<evidence type="ECO:0000256" key="2">
    <source>
        <dbReference type="NCBIfam" id="TIGR03664"/>
    </source>
</evidence>
<dbReference type="GO" id="GO:0016798">
    <property type="term" value="F:hydrolase activity, acting on glycosyl bonds"/>
    <property type="evidence" value="ECO:0007669"/>
    <property type="project" value="UniProtKB-KW"/>
</dbReference>
<name>A0ABT5BMT1_9BACT</name>
<proteinExistence type="inferred from homology"/>
<keyword evidence="1 4" id="KW-0378">Hydrolase</keyword>
<dbReference type="HAMAP" id="MF_00991">
    <property type="entry name" value="MqnB"/>
    <property type="match status" value="1"/>
</dbReference>
<dbReference type="EC" id="3.2.2.26" evidence="1 2"/>
<dbReference type="RefSeq" id="WP_272008327.1">
    <property type="nucleotide sequence ID" value="NZ_JAQNDN010000024.1"/>
</dbReference>
<evidence type="ECO:0000313" key="4">
    <source>
        <dbReference type="EMBL" id="MDC0674256.1"/>
    </source>
</evidence>
<dbReference type="InterPro" id="IPR035994">
    <property type="entry name" value="Nucleoside_phosphorylase_sf"/>
</dbReference>
<dbReference type="PANTHER" id="PTHR46832">
    <property type="entry name" value="5'-METHYLTHIOADENOSINE/S-ADENOSYLHOMOCYSTEINE NUCLEOSIDASE"/>
    <property type="match status" value="1"/>
</dbReference>
<dbReference type="Pfam" id="PF01048">
    <property type="entry name" value="PNP_UDP_1"/>
    <property type="match status" value="1"/>
</dbReference>
<comment type="pathway">
    <text evidence="1">Quinol/quinone metabolism; menaquinone biosynthesis.</text>
</comment>
<dbReference type="SUPFAM" id="SSF53167">
    <property type="entry name" value="Purine and uridine phosphorylases"/>
    <property type="match status" value="1"/>
</dbReference>
<reference evidence="4 5" key="1">
    <citation type="submission" date="2022-11" db="EMBL/GenBank/DDBJ databases">
        <title>Minimal conservation of predation-associated metabolite biosynthetic gene clusters underscores biosynthetic potential of Myxococcota including descriptions for ten novel species: Archangium lansinium sp. nov., Myxococcus landrumus sp. nov., Nannocystis bai.</title>
        <authorList>
            <person name="Ahearne A."/>
            <person name="Stevens C."/>
            <person name="Dowd S."/>
        </authorList>
    </citation>
    <scope>NUCLEOTIDE SEQUENCE [LARGE SCALE GENOMIC DNA]</scope>
    <source>
        <strain evidence="4 5">NCELM</strain>
    </source>
</reference>
<protein>
    <recommendedName>
        <fullName evidence="1 2">Futalosine hydrolase</fullName>
        <shortName evidence="1">FL hydrolase</shortName>
        <ecNumber evidence="1 2">3.2.2.26</ecNumber>
    </recommendedName>
    <alternativeName>
        <fullName evidence="1">Futalosine nucleosidase</fullName>
    </alternativeName>
    <alternativeName>
        <fullName evidence="1">Menaquinone biosynthetic enzyme MqnB</fullName>
    </alternativeName>
</protein>
<keyword evidence="4" id="KW-0326">Glycosidase</keyword>
<accession>A0ABT5BMT1</accession>
<dbReference type="Gene3D" id="3.40.50.1580">
    <property type="entry name" value="Nucleoside phosphorylase domain"/>
    <property type="match status" value="1"/>
</dbReference>
<sequence length="209" mass="21418">MTPPLLVCAAEVEGRGLPSALRLGVGKVAAAVAMTAALHERRPAWVLLFGVCGAYPEGHGPGGRLDVGDVCLVGDEWLADEGVATDDGFLPLSQLGLGSNGPFHADAERSAAAARVLGAPIVRGATVSACSGTDPRSRELATLTGATVETMEGAAVAWACGRAGVPWVQLRCVSNRTGRRAAGGWDLPRAVTGVQEALRRLEAANWGMA</sequence>
<dbReference type="Proteomes" id="UP001217838">
    <property type="component" value="Unassembled WGS sequence"/>
</dbReference>
<dbReference type="InterPro" id="IPR000845">
    <property type="entry name" value="Nucleoside_phosphorylase_d"/>
</dbReference>
<dbReference type="EMBL" id="JAQNDN010000024">
    <property type="protein sequence ID" value="MDC0674256.1"/>
    <property type="molecule type" value="Genomic_DNA"/>
</dbReference>
<evidence type="ECO:0000313" key="5">
    <source>
        <dbReference type="Proteomes" id="UP001217838"/>
    </source>
</evidence>
<comment type="caution">
    <text evidence="4">The sequence shown here is derived from an EMBL/GenBank/DDBJ whole genome shotgun (WGS) entry which is preliminary data.</text>
</comment>
<evidence type="ECO:0000256" key="1">
    <source>
        <dbReference type="HAMAP-Rule" id="MF_00991"/>
    </source>
</evidence>
<dbReference type="NCBIfam" id="TIGR03664">
    <property type="entry name" value="fut_nucase"/>
    <property type="match status" value="1"/>
</dbReference>
<organism evidence="4 5">
    <name type="scientific">Nannocystis radixulma</name>
    <dbReference type="NCBI Taxonomy" id="2995305"/>
    <lineage>
        <taxon>Bacteria</taxon>
        <taxon>Pseudomonadati</taxon>
        <taxon>Myxococcota</taxon>
        <taxon>Polyangia</taxon>
        <taxon>Nannocystales</taxon>
        <taxon>Nannocystaceae</taxon>
        <taxon>Nannocystis</taxon>
    </lineage>
</organism>
<keyword evidence="5" id="KW-1185">Reference proteome</keyword>
<feature type="domain" description="Nucleoside phosphorylase" evidence="3">
    <location>
        <begin position="19"/>
        <end position="199"/>
    </location>
</feature>
<comment type="similarity">
    <text evidence="1">Belongs to the PNP/UDP phosphorylase family. Futalosine hydrolase subfamily.</text>
</comment>